<dbReference type="PROSITE" id="PS50240">
    <property type="entry name" value="TRYPSIN_DOM"/>
    <property type="match status" value="1"/>
</dbReference>
<evidence type="ECO:0000256" key="6">
    <source>
        <dbReference type="ARBA" id="ARBA00022825"/>
    </source>
</evidence>
<evidence type="ECO:0000256" key="2">
    <source>
        <dbReference type="ARBA" id="ARBA00022525"/>
    </source>
</evidence>
<protein>
    <recommendedName>
        <fullName evidence="11">Peptidase S1 domain-containing protein</fullName>
    </recommendedName>
</protein>
<dbReference type="AlphaFoldDB" id="A0A922CKZ0"/>
<evidence type="ECO:0000313" key="12">
    <source>
        <dbReference type="EMBL" id="KAG6449751.1"/>
    </source>
</evidence>
<dbReference type="InterPro" id="IPR001254">
    <property type="entry name" value="Trypsin_dom"/>
</dbReference>
<keyword evidence="13" id="KW-1185">Reference proteome</keyword>
<keyword evidence="7" id="KW-0865">Zymogen</keyword>
<proteinExistence type="predicted"/>
<keyword evidence="4 10" id="KW-0732">Signal</keyword>
<dbReference type="PROSITE" id="PS00134">
    <property type="entry name" value="TRYPSIN_HIS"/>
    <property type="match status" value="1"/>
</dbReference>
<evidence type="ECO:0000256" key="8">
    <source>
        <dbReference type="ARBA" id="ARBA00023157"/>
    </source>
</evidence>
<dbReference type="GO" id="GO:0006508">
    <property type="term" value="P:proteolysis"/>
    <property type="evidence" value="ECO:0007669"/>
    <property type="project" value="UniProtKB-KW"/>
</dbReference>
<dbReference type="FunFam" id="2.40.10.10:FF:000146">
    <property type="entry name" value="Serine protease 53"/>
    <property type="match status" value="1"/>
</dbReference>
<dbReference type="SMART" id="SM00020">
    <property type="entry name" value="Tryp_SPc"/>
    <property type="match status" value="1"/>
</dbReference>
<evidence type="ECO:0000256" key="4">
    <source>
        <dbReference type="ARBA" id="ARBA00022729"/>
    </source>
</evidence>
<dbReference type="PANTHER" id="PTHR24260">
    <property type="match status" value="1"/>
</dbReference>
<feature type="region of interest" description="Disordered" evidence="9">
    <location>
        <begin position="231"/>
        <end position="261"/>
    </location>
</feature>
<evidence type="ECO:0000256" key="10">
    <source>
        <dbReference type="SAM" id="SignalP"/>
    </source>
</evidence>
<gene>
    <name evidence="12" type="ORF">O3G_MSEX006202</name>
</gene>
<feature type="region of interest" description="Disordered" evidence="9">
    <location>
        <begin position="194"/>
        <end position="216"/>
    </location>
</feature>
<dbReference type="Pfam" id="PF00089">
    <property type="entry name" value="Trypsin"/>
    <property type="match status" value="1"/>
</dbReference>
<evidence type="ECO:0000256" key="9">
    <source>
        <dbReference type="SAM" id="MobiDB-lite"/>
    </source>
</evidence>
<dbReference type="InterPro" id="IPR018114">
    <property type="entry name" value="TRYPSIN_HIS"/>
</dbReference>
<reference evidence="12" key="2">
    <citation type="submission" date="2020-12" db="EMBL/GenBank/DDBJ databases">
        <authorList>
            <person name="Kanost M."/>
        </authorList>
    </citation>
    <scope>NUCLEOTIDE SEQUENCE</scope>
</reference>
<dbReference type="GO" id="GO:0004252">
    <property type="term" value="F:serine-type endopeptidase activity"/>
    <property type="evidence" value="ECO:0007669"/>
    <property type="project" value="InterPro"/>
</dbReference>
<dbReference type="EMBL" id="JH668378">
    <property type="protein sequence ID" value="KAG6449752.1"/>
    <property type="molecule type" value="Genomic_DNA"/>
</dbReference>
<dbReference type="PANTHER" id="PTHR24260:SF143">
    <property type="entry name" value="SERINE PROTEASE GD-LIKE PROTEIN"/>
    <property type="match status" value="1"/>
</dbReference>
<keyword evidence="6" id="KW-0720">Serine protease</keyword>
<dbReference type="GO" id="GO:0005576">
    <property type="term" value="C:extracellular region"/>
    <property type="evidence" value="ECO:0007669"/>
    <property type="project" value="UniProtKB-SubCell"/>
</dbReference>
<evidence type="ECO:0000256" key="3">
    <source>
        <dbReference type="ARBA" id="ARBA00022670"/>
    </source>
</evidence>
<evidence type="ECO:0000256" key="5">
    <source>
        <dbReference type="ARBA" id="ARBA00022801"/>
    </source>
</evidence>
<feature type="domain" description="Peptidase S1" evidence="11">
    <location>
        <begin position="270"/>
        <end position="529"/>
    </location>
</feature>
<name>A0A922CKZ0_MANSE</name>
<keyword evidence="5" id="KW-0378">Hydrolase</keyword>
<dbReference type="Pfam" id="PF16030">
    <property type="entry name" value="GD_N"/>
    <property type="match status" value="1"/>
</dbReference>
<feature type="chain" id="PRO_5038276780" description="Peptidase S1 domain-containing protein" evidence="10">
    <location>
        <begin position="21"/>
        <end position="534"/>
    </location>
</feature>
<dbReference type="InterPro" id="IPR051333">
    <property type="entry name" value="CLIP_Serine_Protease"/>
</dbReference>
<comment type="subcellular location">
    <subcellularLocation>
        <location evidence="1">Secreted</location>
    </subcellularLocation>
</comment>
<feature type="signal peptide" evidence="10">
    <location>
        <begin position="1"/>
        <end position="20"/>
    </location>
</feature>
<feature type="compositionally biased region" description="Pro residues" evidence="9">
    <location>
        <begin position="237"/>
        <end position="248"/>
    </location>
</feature>
<evidence type="ECO:0000256" key="7">
    <source>
        <dbReference type="ARBA" id="ARBA00023145"/>
    </source>
</evidence>
<dbReference type="CDD" id="cd00190">
    <property type="entry name" value="Tryp_SPc"/>
    <property type="match status" value="1"/>
</dbReference>
<keyword evidence="8" id="KW-1015">Disulfide bond</keyword>
<evidence type="ECO:0000256" key="1">
    <source>
        <dbReference type="ARBA" id="ARBA00004613"/>
    </source>
</evidence>
<sequence>MKRTCVSVVILGLFILFADSQYAQSPCPSVFEYQADGPEVFGVVRLKSNGPVSSVHLRINFTVATHLFSSYVGRIEPIGNERALLNFNRGEPLTYRVHFPVMSPLPRLTHLIVNGNVLCYGSGDIPGPNQYVTTISLEHMLFLKSGGSTGFNNFNYPTKIPEAMVHFVGEFGNNAQLYTINDIDNNSWNTNYYSHDVPNSTRPTPTYVQQTPPPAHEPDYNYYYQEPTTQIPLQRPRQPPPAPPPPPQVISTPTRTQEISPTTPVQCGVIAGGNERVPLIFNGQSYSRGDWPWLVALYRRKEGSLTFICSGTLVSDRHVVTAAHCMQQKSKISTIKDIVVKVGVYNLEDWGDDISVTRTLTSANIHESYNAATLENDILVVTFEKKVEFNTYIRPACLWNGNTDLTRIVGASGVVAGWGTSELGPSGQGEPRMVRIPVVSTAQCRASKPEFHKLTSAKTLCAGDRKGSGPCTGDSGGGLYILDGGRWRIRGVVSLSLRPQNGDNTCNLNEYIVFTDTAQYLPWMRNIMSKNLYD</sequence>
<evidence type="ECO:0000313" key="13">
    <source>
        <dbReference type="Proteomes" id="UP000791440"/>
    </source>
</evidence>
<accession>A0A922CKZ0</accession>
<keyword evidence="2" id="KW-0964">Secreted</keyword>
<feature type="compositionally biased region" description="Low complexity" evidence="9">
    <location>
        <begin position="201"/>
        <end position="210"/>
    </location>
</feature>
<dbReference type="EMBL" id="JH668378">
    <property type="protein sequence ID" value="KAG6449751.1"/>
    <property type="molecule type" value="Genomic_DNA"/>
</dbReference>
<organism evidence="12 13">
    <name type="scientific">Manduca sexta</name>
    <name type="common">Tobacco hawkmoth</name>
    <name type="synonym">Tobacco hornworm</name>
    <dbReference type="NCBI Taxonomy" id="7130"/>
    <lineage>
        <taxon>Eukaryota</taxon>
        <taxon>Metazoa</taxon>
        <taxon>Ecdysozoa</taxon>
        <taxon>Arthropoda</taxon>
        <taxon>Hexapoda</taxon>
        <taxon>Insecta</taxon>
        <taxon>Pterygota</taxon>
        <taxon>Neoptera</taxon>
        <taxon>Endopterygota</taxon>
        <taxon>Lepidoptera</taxon>
        <taxon>Glossata</taxon>
        <taxon>Ditrysia</taxon>
        <taxon>Bombycoidea</taxon>
        <taxon>Sphingidae</taxon>
        <taxon>Sphinginae</taxon>
        <taxon>Sphingini</taxon>
        <taxon>Manduca</taxon>
    </lineage>
</organism>
<keyword evidence="3" id="KW-0645">Protease</keyword>
<comment type="caution">
    <text evidence="12">The sequence shown here is derived from an EMBL/GenBank/DDBJ whole genome shotgun (WGS) entry which is preliminary data.</text>
</comment>
<dbReference type="Proteomes" id="UP000791440">
    <property type="component" value="Unassembled WGS sequence"/>
</dbReference>
<evidence type="ECO:0000259" key="11">
    <source>
        <dbReference type="PROSITE" id="PS50240"/>
    </source>
</evidence>
<dbReference type="InterPro" id="IPR031986">
    <property type="entry name" value="GD_N"/>
</dbReference>
<reference evidence="12" key="1">
    <citation type="journal article" date="2016" name="Insect Biochem. Mol. Biol.">
        <title>Multifaceted biological insights from a draft genome sequence of the tobacco hornworm moth, Manduca sexta.</title>
        <authorList>
            <person name="Kanost M.R."/>
            <person name="Arrese E.L."/>
            <person name="Cao X."/>
            <person name="Chen Y.R."/>
            <person name="Chellapilla S."/>
            <person name="Goldsmith M.R."/>
            <person name="Grosse-Wilde E."/>
            <person name="Heckel D.G."/>
            <person name="Herndon N."/>
            <person name="Jiang H."/>
            <person name="Papanicolaou A."/>
            <person name="Qu J."/>
            <person name="Soulages J.L."/>
            <person name="Vogel H."/>
            <person name="Walters J."/>
            <person name="Waterhouse R.M."/>
            <person name="Ahn S.J."/>
            <person name="Almeida F.C."/>
            <person name="An C."/>
            <person name="Aqrawi P."/>
            <person name="Bretschneider A."/>
            <person name="Bryant W.B."/>
            <person name="Bucks S."/>
            <person name="Chao H."/>
            <person name="Chevignon G."/>
            <person name="Christen J.M."/>
            <person name="Clarke D.F."/>
            <person name="Dittmer N.T."/>
            <person name="Ferguson L.C.F."/>
            <person name="Garavelou S."/>
            <person name="Gordon K.H.J."/>
            <person name="Gunaratna R.T."/>
            <person name="Han Y."/>
            <person name="Hauser F."/>
            <person name="He Y."/>
            <person name="Heidel-Fischer H."/>
            <person name="Hirsh A."/>
            <person name="Hu Y."/>
            <person name="Jiang H."/>
            <person name="Kalra D."/>
            <person name="Klinner C."/>
            <person name="Konig C."/>
            <person name="Kovar C."/>
            <person name="Kroll A.R."/>
            <person name="Kuwar S.S."/>
            <person name="Lee S.L."/>
            <person name="Lehman R."/>
            <person name="Li K."/>
            <person name="Li Z."/>
            <person name="Liang H."/>
            <person name="Lovelace S."/>
            <person name="Lu Z."/>
            <person name="Mansfield J.H."/>
            <person name="McCulloch K.J."/>
            <person name="Mathew T."/>
            <person name="Morton B."/>
            <person name="Muzny D.M."/>
            <person name="Neunemann D."/>
            <person name="Ongeri F."/>
            <person name="Pauchet Y."/>
            <person name="Pu L.L."/>
            <person name="Pyrousis I."/>
            <person name="Rao X.J."/>
            <person name="Redding A."/>
            <person name="Roesel C."/>
            <person name="Sanchez-Gracia A."/>
            <person name="Schaack S."/>
            <person name="Shukla A."/>
            <person name="Tetreau G."/>
            <person name="Wang Y."/>
            <person name="Xiong G.H."/>
            <person name="Traut W."/>
            <person name="Walsh T.K."/>
            <person name="Worley K.C."/>
            <person name="Wu D."/>
            <person name="Wu W."/>
            <person name="Wu Y.Q."/>
            <person name="Zhang X."/>
            <person name="Zou Z."/>
            <person name="Zucker H."/>
            <person name="Briscoe A.D."/>
            <person name="Burmester T."/>
            <person name="Clem R.J."/>
            <person name="Feyereisen R."/>
            <person name="Grimmelikhuijzen C.J.P."/>
            <person name="Hamodrakas S.J."/>
            <person name="Hansson B.S."/>
            <person name="Huguet E."/>
            <person name="Jermiin L.S."/>
            <person name="Lan Q."/>
            <person name="Lehman H.K."/>
            <person name="Lorenzen M."/>
            <person name="Merzendorfer H."/>
            <person name="Michalopoulos I."/>
            <person name="Morton D.B."/>
            <person name="Muthukrishnan S."/>
            <person name="Oakeshott J.G."/>
            <person name="Palmer W."/>
            <person name="Park Y."/>
            <person name="Passarelli A.L."/>
            <person name="Rozas J."/>
            <person name="Schwartz L.M."/>
            <person name="Smith W."/>
            <person name="Southgate A."/>
            <person name="Vilcinskas A."/>
            <person name="Vogt R."/>
            <person name="Wang P."/>
            <person name="Werren J."/>
            <person name="Yu X.Q."/>
            <person name="Zhou J.J."/>
            <person name="Brown S.J."/>
            <person name="Scherer S.E."/>
            <person name="Richards S."/>
            <person name="Blissard G.W."/>
        </authorList>
    </citation>
    <scope>NUCLEOTIDE SEQUENCE</scope>
</reference>